<sequence length="205" mass="22226">MAVSSGEGKTAGHDPAQRESARERAGEQGLLFDERPAAIADDIGYRGPTACSAAGITYRQLDYWARTDLVQPTIRAAQGSGSQRLYSFRDILVLKVVKRLLDTGVSLQQIRTAVHHLRERGVNDLAQITLMSDGVSVYECTSADEVIDLLQGGQGVFGIALGRVWREVEGSLAELPGERAEVGLPSEADHPSDELAQRRRARKTG</sequence>
<dbReference type="EMBL" id="BLAD01000052">
    <property type="protein sequence ID" value="GES01700.1"/>
    <property type="molecule type" value="Genomic_DNA"/>
</dbReference>
<dbReference type="GO" id="GO:0003700">
    <property type="term" value="F:DNA-binding transcription factor activity"/>
    <property type="evidence" value="ECO:0007669"/>
    <property type="project" value="InterPro"/>
</dbReference>
<dbReference type="Pfam" id="PF13411">
    <property type="entry name" value="MerR_1"/>
    <property type="match status" value="1"/>
</dbReference>
<dbReference type="PROSITE" id="PS50937">
    <property type="entry name" value="HTH_MERR_2"/>
    <property type="match status" value="1"/>
</dbReference>
<dbReference type="Gene3D" id="1.10.1660.10">
    <property type="match status" value="1"/>
</dbReference>
<name>A0A5M3W0H0_9ACTN</name>
<dbReference type="AlphaFoldDB" id="A0A5M3W0H0"/>
<evidence type="ECO:0000313" key="5">
    <source>
        <dbReference type="Proteomes" id="UP000334990"/>
    </source>
</evidence>
<evidence type="ECO:0000256" key="1">
    <source>
        <dbReference type="ARBA" id="ARBA00023125"/>
    </source>
</evidence>
<dbReference type="InterPro" id="IPR000551">
    <property type="entry name" value="MerR-type_HTH_dom"/>
</dbReference>
<dbReference type="PANTHER" id="PTHR30204">
    <property type="entry name" value="REDOX-CYCLING DRUG-SENSING TRANSCRIPTIONAL ACTIVATOR SOXR"/>
    <property type="match status" value="1"/>
</dbReference>
<keyword evidence="5" id="KW-1185">Reference proteome</keyword>
<evidence type="ECO:0000259" key="3">
    <source>
        <dbReference type="PROSITE" id="PS50937"/>
    </source>
</evidence>
<comment type="caution">
    <text evidence="4">The sequence shown here is derived from an EMBL/GenBank/DDBJ whole genome shotgun (WGS) entry which is preliminary data.</text>
</comment>
<feature type="region of interest" description="Disordered" evidence="2">
    <location>
        <begin position="1"/>
        <end position="26"/>
    </location>
</feature>
<dbReference type="InterPro" id="IPR047057">
    <property type="entry name" value="MerR_fam"/>
</dbReference>
<dbReference type="InterPro" id="IPR009061">
    <property type="entry name" value="DNA-bd_dom_put_sf"/>
</dbReference>
<organism evidence="4 5">
    <name type="scientific">Acrocarpospora corrugata</name>
    <dbReference type="NCBI Taxonomy" id="35763"/>
    <lineage>
        <taxon>Bacteria</taxon>
        <taxon>Bacillati</taxon>
        <taxon>Actinomycetota</taxon>
        <taxon>Actinomycetes</taxon>
        <taxon>Streptosporangiales</taxon>
        <taxon>Streptosporangiaceae</taxon>
        <taxon>Acrocarpospora</taxon>
    </lineage>
</organism>
<dbReference type="RefSeq" id="WP_218034357.1">
    <property type="nucleotide sequence ID" value="NZ_BAAABN010000074.1"/>
</dbReference>
<evidence type="ECO:0000256" key="2">
    <source>
        <dbReference type="SAM" id="MobiDB-lite"/>
    </source>
</evidence>
<gene>
    <name evidence="4" type="ORF">Acor_37640</name>
</gene>
<feature type="region of interest" description="Disordered" evidence="2">
    <location>
        <begin position="177"/>
        <end position="205"/>
    </location>
</feature>
<feature type="domain" description="HTH merR-type" evidence="3">
    <location>
        <begin position="53"/>
        <end position="116"/>
    </location>
</feature>
<feature type="compositionally biased region" description="Basic and acidic residues" evidence="2">
    <location>
        <begin position="177"/>
        <end position="197"/>
    </location>
</feature>
<reference evidence="4 5" key="1">
    <citation type="submission" date="2019-10" db="EMBL/GenBank/DDBJ databases">
        <title>Whole genome shotgun sequence of Acrocarpospora corrugata NBRC 13972.</title>
        <authorList>
            <person name="Ichikawa N."/>
            <person name="Kimura A."/>
            <person name="Kitahashi Y."/>
            <person name="Komaki H."/>
            <person name="Oguchi A."/>
        </authorList>
    </citation>
    <scope>NUCLEOTIDE SEQUENCE [LARGE SCALE GENOMIC DNA]</scope>
    <source>
        <strain evidence="4 5">NBRC 13972</strain>
    </source>
</reference>
<dbReference type="SMART" id="SM00422">
    <property type="entry name" value="HTH_MERR"/>
    <property type="match status" value="1"/>
</dbReference>
<keyword evidence="1" id="KW-0238">DNA-binding</keyword>
<accession>A0A5M3W0H0</accession>
<dbReference type="Proteomes" id="UP000334990">
    <property type="component" value="Unassembled WGS sequence"/>
</dbReference>
<protein>
    <submittedName>
        <fullName evidence="4">Transcriptional regulator</fullName>
    </submittedName>
</protein>
<dbReference type="SUPFAM" id="SSF46955">
    <property type="entry name" value="Putative DNA-binding domain"/>
    <property type="match status" value="1"/>
</dbReference>
<dbReference type="GO" id="GO:0003677">
    <property type="term" value="F:DNA binding"/>
    <property type="evidence" value="ECO:0007669"/>
    <property type="project" value="UniProtKB-KW"/>
</dbReference>
<evidence type="ECO:0000313" key="4">
    <source>
        <dbReference type="EMBL" id="GES01700.1"/>
    </source>
</evidence>
<dbReference type="PANTHER" id="PTHR30204:SF3">
    <property type="entry name" value="HTH MERR-TYPE DOMAIN-CONTAINING PROTEIN"/>
    <property type="match status" value="1"/>
</dbReference>
<proteinExistence type="predicted"/>
<feature type="compositionally biased region" description="Basic and acidic residues" evidence="2">
    <location>
        <begin position="10"/>
        <end position="26"/>
    </location>
</feature>